<reference evidence="6" key="1">
    <citation type="submission" date="2012-12" db="EMBL/GenBank/DDBJ databases">
        <authorList>
            <person name="Hellsten U."/>
            <person name="Grimwood J."/>
            <person name="Chapman J.A."/>
            <person name="Shapiro H."/>
            <person name="Aerts A."/>
            <person name="Otillar R.P."/>
            <person name="Terry A.Y."/>
            <person name="Boore J.L."/>
            <person name="Simakov O."/>
            <person name="Marletaz F."/>
            <person name="Cho S.-J."/>
            <person name="Edsinger-Gonzales E."/>
            <person name="Havlak P."/>
            <person name="Kuo D.-H."/>
            <person name="Larsson T."/>
            <person name="Lv J."/>
            <person name="Arendt D."/>
            <person name="Savage R."/>
            <person name="Osoegawa K."/>
            <person name="de Jong P."/>
            <person name="Lindberg D.R."/>
            <person name="Seaver E.C."/>
            <person name="Weisblat D.A."/>
            <person name="Putnam N.H."/>
            <person name="Grigoriev I.V."/>
            <person name="Rokhsar D.S."/>
        </authorList>
    </citation>
    <scope>NUCLEOTIDE SEQUENCE</scope>
    <source>
        <strain evidence="6">I ESC-2004</strain>
    </source>
</reference>
<dbReference type="EMBL" id="AMQN01010565">
    <property type="status" value="NOT_ANNOTATED_CDS"/>
    <property type="molecule type" value="Genomic_DNA"/>
</dbReference>
<dbReference type="OrthoDB" id="113620at2759"/>
<evidence type="ECO:0000256" key="2">
    <source>
        <dbReference type="RuleBase" id="RU367036"/>
    </source>
</evidence>
<keyword evidence="6" id="KW-1185">Reference proteome</keyword>
<dbReference type="Proteomes" id="UP000014760">
    <property type="component" value="Unassembled WGS sequence"/>
</dbReference>
<dbReference type="Gene3D" id="3.10.490.10">
    <property type="entry name" value="Gamma-glutamyl cyclotransferase-like"/>
    <property type="match status" value="1"/>
</dbReference>
<dbReference type="HOGENOM" id="CLU_1929567_0_0_1"/>
<dbReference type="STRING" id="283909.R7TXB0"/>
<dbReference type="SUPFAM" id="SSF110857">
    <property type="entry name" value="Gamma-glutamyl cyclotransferase-like"/>
    <property type="match status" value="1"/>
</dbReference>
<dbReference type="InterPro" id="IPR013024">
    <property type="entry name" value="GGCT-like"/>
</dbReference>
<evidence type="ECO:0000313" key="4">
    <source>
        <dbReference type="EMBL" id="ELT98237.1"/>
    </source>
</evidence>
<accession>R7TXB0</accession>
<dbReference type="GO" id="GO:0005829">
    <property type="term" value="C:cytosol"/>
    <property type="evidence" value="ECO:0007669"/>
    <property type="project" value="TreeGrafter"/>
</dbReference>
<evidence type="ECO:0000259" key="3">
    <source>
        <dbReference type="Pfam" id="PF06094"/>
    </source>
</evidence>
<reference evidence="4 6" key="2">
    <citation type="journal article" date="2013" name="Nature">
        <title>Insights into bilaterian evolution from three spiralian genomes.</title>
        <authorList>
            <person name="Simakov O."/>
            <person name="Marletaz F."/>
            <person name="Cho S.J."/>
            <person name="Edsinger-Gonzales E."/>
            <person name="Havlak P."/>
            <person name="Hellsten U."/>
            <person name="Kuo D.H."/>
            <person name="Larsson T."/>
            <person name="Lv J."/>
            <person name="Arendt D."/>
            <person name="Savage R."/>
            <person name="Osoegawa K."/>
            <person name="de Jong P."/>
            <person name="Grimwood J."/>
            <person name="Chapman J.A."/>
            <person name="Shapiro H."/>
            <person name="Aerts A."/>
            <person name="Otillar R.P."/>
            <person name="Terry A.Y."/>
            <person name="Boore J.L."/>
            <person name="Grigoriev I.V."/>
            <person name="Lindberg D.R."/>
            <person name="Seaver E.C."/>
            <person name="Weisblat D.A."/>
            <person name="Putnam N.H."/>
            <person name="Rokhsar D.S."/>
        </authorList>
    </citation>
    <scope>NUCLEOTIDE SEQUENCE</scope>
    <source>
        <strain evidence="4 6">I ESC-2004</strain>
    </source>
</reference>
<dbReference type="OMA" id="LENHPHW"/>
<organism evidence="4">
    <name type="scientific">Capitella teleta</name>
    <name type="common">Polychaete worm</name>
    <dbReference type="NCBI Taxonomy" id="283909"/>
    <lineage>
        <taxon>Eukaryota</taxon>
        <taxon>Metazoa</taxon>
        <taxon>Spiralia</taxon>
        <taxon>Lophotrochozoa</taxon>
        <taxon>Annelida</taxon>
        <taxon>Polychaeta</taxon>
        <taxon>Sedentaria</taxon>
        <taxon>Scolecida</taxon>
        <taxon>Capitellidae</taxon>
        <taxon>Capitella</taxon>
    </lineage>
</organism>
<sequence length="131" mass="14779">MAMHQVFVYGTLKKGQPNHYLMNDPSRGVARFISEGLTVQRFPLVIASRNHIPCVLNEEGSGNVELQPSSEIVTVHGYIIHDFLPELLHLPFHSKYDAFGDHGLDYVLPKDSVVNNSSFAEIKMNFNKELL</sequence>
<comment type="similarity">
    <text evidence="1 2">Belongs to the gamma-glutamylcyclotransferase family.</text>
</comment>
<evidence type="ECO:0000256" key="1">
    <source>
        <dbReference type="ARBA" id="ARBA00008861"/>
    </source>
</evidence>
<dbReference type="AlphaFoldDB" id="R7TXB0"/>
<dbReference type="PANTHER" id="PTHR12510">
    <property type="entry name" value="TROPONIN C-AKIN-1 PROTEIN"/>
    <property type="match status" value="1"/>
</dbReference>
<dbReference type="InterPro" id="IPR039126">
    <property type="entry name" value="GGACT"/>
</dbReference>
<feature type="domain" description="Gamma-glutamylcyclotransferase AIG2-like" evidence="3">
    <location>
        <begin position="6"/>
        <end position="64"/>
    </location>
</feature>
<dbReference type="EnsemblMetazoa" id="CapteT218803">
    <property type="protein sequence ID" value="CapteP218803"/>
    <property type="gene ID" value="CapteG218803"/>
</dbReference>
<proteinExistence type="inferred from homology"/>
<reference evidence="5" key="3">
    <citation type="submission" date="2015-06" db="UniProtKB">
        <authorList>
            <consortium name="EnsemblMetazoa"/>
        </authorList>
    </citation>
    <scope>IDENTIFICATION</scope>
</reference>
<dbReference type="GO" id="GO:0061929">
    <property type="term" value="F:gamma-glutamylaminecyclotransferase activity"/>
    <property type="evidence" value="ECO:0007669"/>
    <property type="project" value="InterPro"/>
</dbReference>
<evidence type="ECO:0000313" key="5">
    <source>
        <dbReference type="EnsemblMetazoa" id="CapteP218803"/>
    </source>
</evidence>
<dbReference type="InterPro" id="IPR009288">
    <property type="entry name" value="AIG2-like_dom"/>
</dbReference>
<dbReference type="CDD" id="cd06661">
    <property type="entry name" value="GGCT_like"/>
    <property type="match status" value="1"/>
</dbReference>
<dbReference type="InterPro" id="IPR036568">
    <property type="entry name" value="GGCT-like_sf"/>
</dbReference>
<gene>
    <name evidence="4" type="ORF">CAPTEDRAFT_218803</name>
</gene>
<dbReference type="PANTHER" id="PTHR12510:SF4">
    <property type="entry name" value="GAMMA-GLUTAMYLAMINECYCLOTRANSFERASE"/>
    <property type="match status" value="1"/>
</dbReference>
<protein>
    <recommendedName>
        <fullName evidence="2">Gamma-glutamylcyclotransferase family protein</fullName>
    </recommendedName>
</protein>
<evidence type="ECO:0000313" key="6">
    <source>
        <dbReference type="Proteomes" id="UP000014760"/>
    </source>
</evidence>
<name>R7TXB0_CAPTE</name>
<dbReference type="Pfam" id="PF06094">
    <property type="entry name" value="GGACT"/>
    <property type="match status" value="1"/>
</dbReference>
<dbReference type="EMBL" id="KB308144">
    <property type="protein sequence ID" value="ELT98237.1"/>
    <property type="molecule type" value="Genomic_DNA"/>
</dbReference>